<comment type="caution">
    <text evidence="1">The sequence shown here is derived from an EMBL/GenBank/DDBJ whole genome shotgun (WGS) entry which is preliminary data.</text>
</comment>
<evidence type="ECO:0000313" key="1">
    <source>
        <dbReference type="EMBL" id="DBA29603.1"/>
    </source>
</evidence>
<name>A0AAV3B444_PYXAD</name>
<dbReference type="AlphaFoldDB" id="A0AAV3B444"/>
<evidence type="ECO:0000313" key="2">
    <source>
        <dbReference type="Proteomes" id="UP001181693"/>
    </source>
</evidence>
<proteinExistence type="predicted"/>
<sequence length="67" mass="7462">MSGVLPDNPGGTLWKGLRLVKMREADIALGQAGDETYMDIFRDFSLMASDSPEKLSRRPCDMRLSTL</sequence>
<accession>A0AAV3B444</accession>
<dbReference type="Proteomes" id="UP001181693">
    <property type="component" value="Unassembled WGS sequence"/>
</dbReference>
<protein>
    <submittedName>
        <fullName evidence="1">Uncharacterized protein</fullName>
    </submittedName>
</protein>
<organism evidence="1 2">
    <name type="scientific">Pyxicephalus adspersus</name>
    <name type="common">African bullfrog</name>
    <dbReference type="NCBI Taxonomy" id="30357"/>
    <lineage>
        <taxon>Eukaryota</taxon>
        <taxon>Metazoa</taxon>
        <taxon>Chordata</taxon>
        <taxon>Craniata</taxon>
        <taxon>Vertebrata</taxon>
        <taxon>Euteleostomi</taxon>
        <taxon>Amphibia</taxon>
        <taxon>Batrachia</taxon>
        <taxon>Anura</taxon>
        <taxon>Neobatrachia</taxon>
        <taxon>Ranoidea</taxon>
        <taxon>Pyxicephalidae</taxon>
        <taxon>Pyxicephalinae</taxon>
        <taxon>Pyxicephalus</taxon>
    </lineage>
</organism>
<gene>
    <name evidence="1" type="ORF">GDO54_005674</name>
</gene>
<reference evidence="1" key="1">
    <citation type="thesis" date="2020" institute="ProQuest LLC" country="789 East Eisenhower Parkway, Ann Arbor, MI, USA">
        <title>Comparative Genomics and Chromosome Evolution.</title>
        <authorList>
            <person name="Mudd A.B."/>
        </authorList>
    </citation>
    <scope>NUCLEOTIDE SEQUENCE</scope>
    <source>
        <strain evidence="1">1538</strain>
        <tissue evidence="1">Blood</tissue>
    </source>
</reference>
<keyword evidence="2" id="KW-1185">Reference proteome</keyword>
<dbReference type="EMBL" id="DYDO01000002">
    <property type="protein sequence ID" value="DBA29603.1"/>
    <property type="molecule type" value="Genomic_DNA"/>
</dbReference>